<keyword evidence="3 4" id="KW-0413">Isomerase</keyword>
<proteinExistence type="inferred from homology"/>
<dbReference type="SUPFAM" id="SSF54534">
    <property type="entry name" value="FKBP-like"/>
    <property type="match status" value="2"/>
</dbReference>
<name>A0ABP7QTW4_9SPHI</name>
<dbReference type="RefSeq" id="WP_259093211.1">
    <property type="nucleotide sequence ID" value="NZ_BAAAZC010000030.1"/>
</dbReference>
<dbReference type="Proteomes" id="UP001500742">
    <property type="component" value="Unassembled WGS sequence"/>
</dbReference>
<evidence type="ECO:0000313" key="7">
    <source>
        <dbReference type="EMBL" id="GAA3988043.1"/>
    </source>
</evidence>
<dbReference type="Gene3D" id="3.10.50.40">
    <property type="match status" value="2"/>
</dbReference>
<evidence type="ECO:0000256" key="3">
    <source>
        <dbReference type="PROSITE-ProRule" id="PRU00277"/>
    </source>
</evidence>
<comment type="catalytic activity">
    <reaction evidence="1 3 4">
        <text>[protein]-peptidylproline (omega=180) = [protein]-peptidylproline (omega=0)</text>
        <dbReference type="Rhea" id="RHEA:16237"/>
        <dbReference type="Rhea" id="RHEA-COMP:10747"/>
        <dbReference type="Rhea" id="RHEA-COMP:10748"/>
        <dbReference type="ChEBI" id="CHEBI:83833"/>
        <dbReference type="ChEBI" id="CHEBI:83834"/>
        <dbReference type="EC" id="5.2.1.8"/>
    </reaction>
</comment>
<evidence type="ECO:0000256" key="1">
    <source>
        <dbReference type="ARBA" id="ARBA00000971"/>
    </source>
</evidence>
<dbReference type="PROSITE" id="PS50059">
    <property type="entry name" value="FKBP_PPIASE"/>
    <property type="match status" value="1"/>
</dbReference>
<evidence type="ECO:0000313" key="8">
    <source>
        <dbReference type="Proteomes" id="UP001500742"/>
    </source>
</evidence>
<feature type="chain" id="PRO_5047436613" description="Peptidyl-prolyl cis-trans isomerase" evidence="5">
    <location>
        <begin position="24"/>
        <end position="313"/>
    </location>
</feature>
<keyword evidence="2 3" id="KW-0697">Rotamase</keyword>
<dbReference type="InterPro" id="IPR046357">
    <property type="entry name" value="PPIase_dom_sf"/>
</dbReference>
<evidence type="ECO:0000256" key="5">
    <source>
        <dbReference type="SAM" id="SignalP"/>
    </source>
</evidence>
<dbReference type="PROSITE" id="PS51257">
    <property type="entry name" value="PROKAR_LIPOPROTEIN"/>
    <property type="match status" value="1"/>
</dbReference>
<dbReference type="InterPro" id="IPR001179">
    <property type="entry name" value="PPIase_FKBP_dom"/>
</dbReference>
<comment type="similarity">
    <text evidence="4">Belongs to the FKBP-type PPIase family.</text>
</comment>
<reference evidence="8" key="1">
    <citation type="journal article" date="2019" name="Int. J. Syst. Evol. Microbiol.">
        <title>The Global Catalogue of Microorganisms (GCM) 10K type strain sequencing project: providing services to taxonomists for standard genome sequencing and annotation.</title>
        <authorList>
            <consortium name="The Broad Institute Genomics Platform"/>
            <consortium name="The Broad Institute Genome Sequencing Center for Infectious Disease"/>
            <person name="Wu L."/>
            <person name="Ma J."/>
        </authorList>
    </citation>
    <scope>NUCLEOTIDE SEQUENCE [LARGE SCALE GENOMIC DNA]</scope>
    <source>
        <strain evidence="8">JCM 16601</strain>
    </source>
</reference>
<organism evidence="7 8">
    <name type="scientific">Mucilaginibacter dorajii</name>
    <dbReference type="NCBI Taxonomy" id="692994"/>
    <lineage>
        <taxon>Bacteria</taxon>
        <taxon>Pseudomonadati</taxon>
        <taxon>Bacteroidota</taxon>
        <taxon>Sphingobacteriia</taxon>
        <taxon>Sphingobacteriales</taxon>
        <taxon>Sphingobacteriaceae</taxon>
        <taxon>Mucilaginibacter</taxon>
    </lineage>
</organism>
<protein>
    <recommendedName>
        <fullName evidence="4">Peptidyl-prolyl cis-trans isomerase</fullName>
        <ecNumber evidence="4">5.2.1.8</ecNumber>
    </recommendedName>
</protein>
<accession>A0ABP7QTW4</accession>
<dbReference type="EMBL" id="BAAAZC010000030">
    <property type="protein sequence ID" value="GAA3988043.1"/>
    <property type="molecule type" value="Genomic_DNA"/>
</dbReference>
<gene>
    <name evidence="7" type="ORF">GCM10022210_45990</name>
</gene>
<sequence length="313" mass="33717">MKQITFTLLVLISVGLLSCRKTANDPNITQYDNNNIQAYIKANNLTGMVRDTTGGDTSGIYYQILSQGSTAGAPFAYSDTVKYVFTLKSFDGKYNSVDSLTSNHYDSFLGHINQNGYPIGLQLAIHNVIKYKGTRARILIPSRLAYGINGYGSGSSSNVNTRIAGNQCLDYYINVYSDQNLYDDQVIKNYMATNSLTGFTKATGGYYYKVSVPGTGTDPIDQYTAFTATYTGLFLTGTAFDSANATTATSFDFSGNGGSGYIPGVTQGLLGYTAGTAVTLLLPSRYGYGRTGTTGISVNDCLRFDYTIATITN</sequence>
<evidence type="ECO:0000259" key="6">
    <source>
        <dbReference type="PROSITE" id="PS50059"/>
    </source>
</evidence>
<evidence type="ECO:0000256" key="2">
    <source>
        <dbReference type="ARBA" id="ARBA00023110"/>
    </source>
</evidence>
<keyword evidence="5" id="KW-0732">Signal</keyword>
<feature type="domain" description="PPIase FKBP-type" evidence="6">
    <location>
        <begin position="223"/>
        <end position="312"/>
    </location>
</feature>
<evidence type="ECO:0000256" key="4">
    <source>
        <dbReference type="RuleBase" id="RU003915"/>
    </source>
</evidence>
<dbReference type="EC" id="5.2.1.8" evidence="4"/>
<comment type="caution">
    <text evidence="7">The sequence shown here is derived from an EMBL/GenBank/DDBJ whole genome shotgun (WGS) entry which is preliminary data.</text>
</comment>
<keyword evidence="8" id="KW-1185">Reference proteome</keyword>
<feature type="signal peptide" evidence="5">
    <location>
        <begin position="1"/>
        <end position="23"/>
    </location>
</feature>
<dbReference type="Pfam" id="PF00254">
    <property type="entry name" value="FKBP_C"/>
    <property type="match status" value="1"/>
</dbReference>